<dbReference type="InterPro" id="IPR036868">
    <property type="entry name" value="TusA-like_sf"/>
</dbReference>
<dbReference type="Proteomes" id="UP001168575">
    <property type="component" value="Unassembled WGS sequence"/>
</dbReference>
<evidence type="ECO:0000313" key="3">
    <source>
        <dbReference type="Proteomes" id="UP001168575"/>
    </source>
</evidence>
<dbReference type="SUPFAM" id="SSF64307">
    <property type="entry name" value="SirA-like"/>
    <property type="match status" value="1"/>
</dbReference>
<keyword evidence="3" id="KW-1185">Reference proteome</keyword>
<name>A0AA43RIN7_9ACTN</name>
<dbReference type="Gene3D" id="3.30.110.40">
    <property type="entry name" value="TusA-like domain"/>
    <property type="match status" value="1"/>
</dbReference>
<organism evidence="2 3">
    <name type="scientific">Phoenicibacter congonensis</name>
    <dbReference type="NCBI Taxonomy" id="1944646"/>
    <lineage>
        <taxon>Bacteria</taxon>
        <taxon>Bacillati</taxon>
        <taxon>Actinomycetota</taxon>
        <taxon>Coriobacteriia</taxon>
        <taxon>Eggerthellales</taxon>
        <taxon>Eggerthellaceae</taxon>
        <taxon>Phoenicibacter</taxon>
    </lineage>
</organism>
<evidence type="ECO:0000259" key="1">
    <source>
        <dbReference type="Pfam" id="PF01206"/>
    </source>
</evidence>
<dbReference type="EMBL" id="JAUMVS010000068">
    <property type="protein sequence ID" value="MDO4841943.1"/>
    <property type="molecule type" value="Genomic_DNA"/>
</dbReference>
<proteinExistence type="predicted"/>
<gene>
    <name evidence="2" type="ORF">Q3982_04620</name>
</gene>
<evidence type="ECO:0000313" key="2">
    <source>
        <dbReference type="EMBL" id="MDO4841943.1"/>
    </source>
</evidence>
<dbReference type="InterPro" id="IPR001455">
    <property type="entry name" value="TusA-like"/>
</dbReference>
<reference evidence="2" key="1">
    <citation type="submission" date="2023-07" db="EMBL/GenBank/DDBJ databases">
        <title>Between Cages and Wild: Unraveling the Impact of Captivity on Animal Microbiomes and Antimicrobial Resistance.</title>
        <authorList>
            <person name="Schmartz G.P."/>
            <person name="Rehner J."/>
            <person name="Schuff M.J."/>
            <person name="Becker S.L."/>
            <person name="Kravczyk M."/>
            <person name="Gurevich A."/>
            <person name="Francke R."/>
            <person name="Mueller R."/>
            <person name="Keller V."/>
            <person name="Keller A."/>
        </authorList>
    </citation>
    <scope>NUCLEOTIDE SEQUENCE</scope>
    <source>
        <strain evidence="2">S12M_St_49</strain>
    </source>
</reference>
<comment type="caution">
    <text evidence="2">The sequence shown here is derived from an EMBL/GenBank/DDBJ whole genome shotgun (WGS) entry which is preliminary data.</text>
</comment>
<protein>
    <submittedName>
        <fullName evidence="2">Sulfurtransferase TusA family protein</fullName>
    </submittedName>
</protein>
<feature type="domain" description="UPF0033" evidence="1">
    <location>
        <begin position="3"/>
        <end position="66"/>
    </location>
</feature>
<accession>A0AA43RIN7</accession>
<dbReference type="Pfam" id="PF01206">
    <property type="entry name" value="TusA"/>
    <property type="match status" value="1"/>
</dbReference>
<dbReference type="AlphaFoldDB" id="A0AA43RIN7"/>
<sequence>MVEVDARGLQCPEPVMLTLAAIKEHPDEEIQVLVSSAIPRDNVERMSKKRGKQVTIAEEGSDFRLTLN</sequence>